<comment type="caution">
    <text evidence="1">The sequence shown here is derived from an EMBL/GenBank/DDBJ whole genome shotgun (WGS) entry which is preliminary data.</text>
</comment>
<accession>A0A9D1FBQ5</accession>
<organism evidence="1 2">
    <name type="scientific">Candidatus Scatomorpha merdipullorum</name>
    <dbReference type="NCBI Taxonomy" id="2840927"/>
    <lineage>
        <taxon>Bacteria</taxon>
        <taxon>Bacillati</taxon>
        <taxon>Bacillota</taxon>
        <taxon>Clostridia</taxon>
        <taxon>Eubacteriales</taxon>
        <taxon>Candidatus Scatomorpha</taxon>
    </lineage>
</organism>
<dbReference type="Proteomes" id="UP000824001">
    <property type="component" value="Unassembled WGS sequence"/>
</dbReference>
<sequence>MEYRRVGDKIIAVLELLDTEARFADVPLPESGGGLLSKIGRTFAKTDGFDPPYRRLELK</sequence>
<evidence type="ECO:0000313" key="1">
    <source>
        <dbReference type="EMBL" id="HIS65953.1"/>
    </source>
</evidence>
<evidence type="ECO:0000313" key="2">
    <source>
        <dbReference type="Proteomes" id="UP000824001"/>
    </source>
</evidence>
<proteinExistence type="predicted"/>
<protein>
    <submittedName>
        <fullName evidence="1">Uncharacterized protein</fullName>
    </submittedName>
</protein>
<reference evidence="1" key="1">
    <citation type="submission" date="2020-10" db="EMBL/GenBank/DDBJ databases">
        <authorList>
            <person name="Gilroy R."/>
        </authorList>
    </citation>
    <scope>NUCLEOTIDE SEQUENCE</scope>
    <source>
        <strain evidence="1">ChiHjej10B9-9673</strain>
    </source>
</reference>
<dbReference type="AlphaFoldDB" id="A0A9D1FBQ5"/>
<gene>
    <name evidence="1" type="ORF">IAC18_00185</name>
</gene>
<dbReference type="EMBL" id="DVJK01000004">
    <property type="protein sequence ID" value="HIS65953.1"/>
    <property type="molecule type" value="Genomic_DNA"/>
</dbReference>
<reference evidence="1" key="2">
    <citation type="journal article" date="2021" name="PeerJ">
        <title>Extensive microbial diversity within the chicken gut microbiome revealed by metagenomics and culture.</title>
        <authorList>
            <person name="Gilroy R."/>
            <person name="Ravi A."/>
            <person name="Getino M."/>
            <person name="Pursley I."/>
            <person name="Horton D.L."/>
            <person name="Alikhan N.F."/>
            <person name="Baker D."/>
            <person name="Gharbi K."/>
            <person name="Hall N."/>
            <person name="Watson M."/>
            <person name="Adriaenssens E.M."/>
            <person name="Foster-Nyarko E."/>
            <person name="Jarju S."/>
            <person name="Secka A."/>
            <person name="Antonio M."/>
            <person name="Oren A."/>
            <person name="Chaudhuri R.R."/>
            <person name="La Ragione R."/>
            <person name="Hildebrand F."/>
            <person name="Pallen M.J."/>
        </authorList>
    </citation>
    <scope>NUCLEOTIDE SEQUENCE</scope>
    <source>
        <strain evidence="1">ChiHjej10B9-9673</strain>
    </source>
</reference>
<name>A0A9D1FBQ5_9FIRM</name>